<keyword evidence="2" id="KW-0805">Transcription regulation</keyword>
<dbReference type="SUPFAM" id="SSF46894">
    <property type="entry name" value="C-terminal effector domain of the bipartite response regulators"/>
    <property type="match status" value="1"/>
</dbReference>
<evidence type="ECO:0000313" key="8">
    <source>
        <dbReference type="EMBL" id="GED07885.1"/>
    </source>
</evidence>
<dbReference type="InterPro" id="IPR000792">
    <property type="entry name" value="Tscrpt_reg_LuxR_C"/>
</dbReference>
<evidence type="ECO:0000256" key="4">
    <source>
        <dbReference type="ARBA" id="ARBA00023163"/>
    </source>
</evidence>
<evidence type="ECO:0000256" key="1">
    <source>
        <dbReference type="ARBA" id="ARBA00022553"/>
    </source>
</evidence>
<dbReference type="Gene3D" id="3.40.50.2300">
    <property type="match status" value="1"/>
</dbReference>
<dbReference type="Pfam" id="PF00196">
    <property type="entry name" value="GerE"/>
    <property type="match status" value="1"/>
</dbReference>
<dbReference type="PRINTS" id="PR00038">
    <property type="entry name" value="HTHLUXR"/>
</dbReference>
<dbReference type="SMART" id="SM00421">
    <property type="entry name" value="HTH_LUXR"/>
    <property type="match status" value="1"/>
</dbReference>
<sequence>MTTVLLVDDETLTREILRDYLSADPTIIIVGEAGDGAAAIKQAVALKPQVILMDMQMPLMDGVAATREIHKLLPEIAILGLSSFATDRYVVDLLRAGASGYLVKDTKPKELTAAINKVAYGESVLSPEVTRHVVSGISESVPAEVAPDQKLLEVLTDKELEVIRLLGQGMSNREMATELFVTESTIKARFVKIMEKLGVRDRVQILVTAIDKGLLDLRASSRAMN</sequence>
<evidence type="ECO:0000313" key="9">
    <source>
        <dbReference type="Proteomes" id="UP000316612"/>
    </source>
</evidence>
<dbReference type="SMART" id="SM00448">
    <property type="entry name" value="REC"/>
    <property type="match status" value="1"/>
</dbReference>
<dbReference type="CDD" id="cd17535">
    <property type="entry name" value="REC_NarL-like"/>
    <property type="match status" value="1"/>
</dbReference>
<evidence type="ECO:0000256" key="2">
    <source>
        <dbReference type="ARBA" id="ARBA00023015"/>
    </source>
</evidence>
<dbReference type="InterPro" id="IPR001789">
    <property type="entry name" value="Sig_transdc_resp-reg_receiver"/>
</dbReference>
<feature type="domain" description="HTH luxR-type" evidence="6">
    <location>
        <begin position="148"/>
        <end position="213"/>
    </location>
</feature>
<gene>
    <name evidence="8" type="ORF">AUR04nite_34170</name>
</gene>
<comment type="caution">
    <text evidence="8">The sequence shown here is derived from an EMBL/GenBank/DDBJ whole genome shotgun (WGS) entry which is preliminary data.</text>
</comment>
<dbReference type="CDD" id="cd06170">
    <property type="entry name" value="LuxR_C_like"/>
    <property type="match status" value="1"/>
</dbReference>
<keyword evidence="3 8" id="KW-0238">DNA-binding</keyword>
<evidence type="ECO:0000259" key="7">
    <source>
        <dbReference type="PROSITE" id="PS50110"/>
    </source>
</evidence>
<dbReference type="PROSITE" id="PS50110">
    <property type="entry name" value="RESPONSE_REGULATORY"/>
    <property type="match status" value="1"/>
</dbReference>
<dbReference type="InterPro" id="IPR039420">
    <property type="entry name" value="WalR-like"/>
</dbReference>
<dbReference type="Proteomes" id="UP000316612">
    <property type="component" value="Unassembled WGS sequence"/>
</dbReference>
<proteinExistence type="predicted"/>
<evidence type="ECO:0000259" key="6">
    <source>
        <dbReference type="PROSITE" id="PS50043"/>
    </source>
</evidence>
<dbReference type="InterPro" id="IPR058245">
    <property type="entry name" value="NreC/VraR/RcsB-like_REC"/>
</dbReference>
<keyword evidence="9" id="KW-1185">Reference proteome</keyword>
<dbReference type="EMBL" id="BJNY01000031">
    <property type="protein sequence ID" value="GED07885.1"/>
    <property type="molecule type" value="Genomic_DNA"/>
</dbReference>
<accession>A0A4Y4DWA8</accession>
<feature type="domain" description="Response regulatory" evidence="7">
    <location>
        <begin position="3"/>
        <end position="119"/>
    </location>
</feature>
<dbReference type="GO" id="GO:0000160">
    <property type="term" value="P:phosphorelay signal transduction system"/>
    <property type="evidence" value="ECO:0007669"/>
    <property type="project" value="InterPro"/>
</dbReference>
<dbReference type="SUPFAM" id="SSF52172">
    <property type="entry name" value="CheY-like"/>
    <property type="match status" value="1"/>
</dbReference>
<dbReference type="GO" id="GO:0003677">
    <property type="term" value="F:DNA binding"/>
    <property type="evidence" value="ECO:0007669"/>
    <property type="project" value="UniProtKB-KW"/>
</dbReference>
<organism evidence="8 9">
    <name type="scientific">Glutamicibacter uratoxydans</name>
    <name type="common">Arthrobacter uratoxydans</name>
    <dbReference type="NCBI Taxonomy" id="43667"/>
    <lineage>
        <taxon>Bacteria</taxon>
        <taxon>Bacillati</taxon>
        <taxon>Actinomycetota</taxon>
        <taxon>Actinomycetes</taxon>
        <taxon>Micrococcales</taxon>
        <taxon>Micrococcaceae</taxon>
        <taxon>Glutamicibacter</taxon>
    </lineage>
</organism>
<dbReference type="PANTHER" id="PTHR43214">
    <property type="entry name" value="TWO-COMPONENT RESPONSE REGULATOR"/>
    <property type="match status" value="1"/>
</dbReference>
<name>A0A4Y4DWA8_GLUUR</name>
<reference evidence="8 9" key="1">
    <citation type="submission" date="2019-06" db="EMBL/GenBank/DDBJ databases">
        <title>Whole genome shotgun sequence of Glutamicibacter uratoxydans NBRC 15515.</title>
        <authorList>
            <person name="Hosoyama A."/>
            <person name="Uohara A."/>
            <person name="Ohji S."/>
            <person name="Ichikawa N."/>
        </authorList>
    </citation>
    <scope>NUCLEOTIDE SEQUENCE [LARGE SCALE GENOMIC DNA]</scope>
    <source>
        <strain evidence="8 9">NBRC 15515</strain>
    </source>
</reference>
<protein>
    <submittedName>
        <fullName evidence="8">DNA-binding response regulator</fullName>
    </submittedName>
</protein>
<dbReference type="PANTHER" id="PTHR43214:SF24">
    <property type="entry name" value="TRANSCRIPTIONAL REGULATORY PROTEIN NARL-RELATED"/>
    <property type="match status" value="1"/>
</dbReference>
<evidence type="ECO:0000256" key="5">
    <source>
        <dbReference type="PROSITE-ProRule" id="PRU00169"/>
    </source>
</evidence>
<dbReference type="OrthoDB" id="9808843at2"/>
<keyword evidence="4" id="KW-0804">Transcription</keyword>
<dbReference type="PROSITE" id="PS50043">
    <property type="entry name" value="HTH_LUXR_2"/>
    <property type="match status" value="1"/>
</dbReference>
<feature type="modified residue" description="4-aspartylphosphate" evidence="5">
    <location>
        <position position="54"/>
    </location>
</feature>
<evidence type="ECO:0000256" key="3">
    <source>
        <dbReference type="ARBA" id="ARBA00023125"/>
    </source>
</evidence>
<dbReference type="InterPro" id="IPR016032">
    <property type="entry name" value="Sig_transdc_resp-reg_C-effctor"/>
</dbReference>
<dbReference type="GO" id="GO:0006355">
    <property type="term" value="P:regulation of DNA-templated transcription"/>
    <property type="evidence" value="ECO:0007669"/>
    <property type="project" value="InterPro"/>
</dbReference>
<dbReference type="InterPro" id="IPR011006">
    <property type="entry name" value="CheY-like_superfamily"/>
</dbReference>
<dbReference type="Pfam" id="PF00072">
    <property type="entry name" value="Response_reg"/>
    <property type="match status" value="1"/>
</dbReference>
<dbReference type="AlphaFoldDB" id="A0A4Y4DWA8"/>
<dbReference type="RefSeq" id="WP_141367429.1">
    <property type="nucleotide sequence ID" value="NZ_BAAAJL010000004.1"/>
</dbReference>
<keyword evidence="1 5" id="KW-0597">Phosphoprotein</keyword>